<name>A0A5B7I5C3_PORTR</name>
<comment type="caution">
    <text evidence="1">The sequence shown here is derived from an EMBL/GenBank/DDBJ whole genome shotgun (WGS) entry which is preliminary data.</text>
</comment>
<dbReference type="EMBL" id="VSRR010052021">
    <property type="protein sequence ID" value="MPC79760.1"/>
    <property type="molecule type" value="Genomic_DNA"/>
</dbReference>
<evidence type="ECO:0000313" key="1">
    <source>
        <dbReference type="EMBL" id="MPC79760.1"/>
    </source>
</evidence>
<sequence>MFGIPGGKKCQDGSEENGEGFEWDARKCMNKLDKRVKCMRLNEWMMVLLGTMLRRIYRSCHYQCLPREKSRTTCTIKIAFQRVRRNLCPTSLLSPANTAAIQEERRDFCLILPIYVAMEY</sequence>
<organism evidence="1 2">
    <name type="scientific">Portunus trituberculatus</name>
    <name type="common">Swimming crab</name>
    <name type="synonym">Neptunus trituberculatus</name>
    <dbReference type="NCBI Taxonomy" id="210409"/>
    <lineage>
        <taxon>Eukaryota</taxon>
        <taxon>Metazoa</taxon>
        <taxon>Ecdysozoa</taxon>
        <taxon>Arthropoda</taxon>
        <taxon>Crustacea</taxon>
        <taxon>Multicrustacea</taxon>
        <taxon>Malacostraca</taxon>
        <taxon>Eumalacostraca</taxon>
        <taxon>Eucarida</taxon>
        <taxon>Decapoda</taxon>
        <taxon>Pleocyemata</taxon>
        <taxon>Brachyura</taxon>
        <taxon>Eubrachyura</taxon>
        <taxon>Portunoidea</taxon>
        <taxon>Portunidae</taxon>
        <taxon>Portuninae</taxon>
        <taxon>Portunus</taxon>
    </lineage>
</organism>
<gene>
    <name evidence="1" type="ORF">E2C01_074304</name>
</gene>
<dbReference type="AlphaFoldDB" id="A0A5B7I5C3"/>
<proteinExistence type="predicted"/>
<keyword evidence="2" id="KW-1185">Reference proteome</keyword>
<protein>
    <submittedName>
        <fullName evidence="1">Uncharacterized protein</fullName>
    </submittedName>
</protein>
<evidence type="ECO:0000313" key="2">
    <source>
        <dbReference type="Proteomes" id="UP000324222"/>
    </source>
</evidence>
<reference evidence="1 2" key="1">
    <citation type="submission" date="2019-05" db="EMBL/GenBank/DDBJ databases">
        <title>Another draft genome of Portunus trituberculatus and its Hox gene families provides insights of decapod evolution.</title>
        <authorList>
            <person name="Jeong J.-H."/>
            <person name="Song I."/>
            <person name="Kim S."/>
            <person name="Choi T."/>
            <person name="Kim D."/>
            <person name="Ryu S."/>
            <person name="Kim W."/>
        </authorList>
    </citation>
    <scope>NUCLEOTIDE SEQUENCE [LARGE SCALE GENOMIC DNA]</scope>
    <source>
        <tissue evidence="1">Muscle</tissue>
    </source>
</reference>
<dbReference type="Proteomes" id="UP000324222">
    <property type="component" value="Unassembled WGS sequence"/>
</dbReference>
<accession>A0A5B7I5C3</accession>